<reference evidence="1" key="1">
    <citation type="journal article" date="2023" name="Gut Microbes">
        <title>Characterization of Bifidobacterium kashiwanohense that utilizes both milk- and plant-derived oligosaccharides.</title>
        <authorList>
            <person name="Orihara K."/>
            <person name="Yahagi K."/>
            <person name="Saito Y."/>
            <person name="Watanabe Y."/>
            <person name="Sasai T."/>
            <person name="Hara T."/>
            <person name="Tsukuda N."/>
            <person name="Oki K."/>
            <person name="Fujimoto J."/>
            <person name="Matsuki T."/>
        </authorList>
    </citation>
    <scope>NUCLEOTIDE SEQUENCE</scope>
    <source>
        <strain evidence="1">YIT 13057</strain>
    </source>
</reference>
<dbReference type="Proteomes" id="UP001157379">
    <property type="component" value="Unassembled WGS sequence"/>
</dbReference>
<name>A0AAJ1PB32_9BIFI</name>
<sequence length="140" mass="16049">MMAVELAKRQLIDVMWKTANIEVDGITFPDTQEIFEGRAPANMAVDDIIVVNNIKRAWMFLFENVDQPIDWQYVSEYNRILGEGLIRDAGKLRTNDVRIGGTLHYYESNDDVPFRSWLKDNAIGRLGRSPISECRNEAAN</sequence>
<comment type="caution">
    <text evidence="1">The sequence shown here is derived from an EMBL/GenBank/DDBJ whole genome shotgun (WGS) entry which is preliminary data.</text>
</comment>
<reference evidence="1" key="2">
    <citation type="submission" date="2023-04" db="EMBL/GenBank/DDBJ databases">
        <authorList>
            <person name="Orihara K."/>
        </authorList>
    </citation>
    <scope>NUCLEOTIDE SEQUENCE</scope>
    <source>
        <strain evidence="1">YIT 13057</strain>
    </source>
</reference>
<dbReference type="EMBL" id="JAOPMD010000016">
    <property type="protein sequence ID" value="MDH7900006.1"/>
    <property type="molecule type" value="Genomic_DNA"/>
</dbReference>
<evidence type="ECO:0000313" key="2">
    <source>
        <dbReference type="Proteomes" id="UP001157379"/>
    </source>
</evidence>
<dbReference type="AlphaFoldDB" id="A0AAJ1PB32"/>
<dbReference type="Gene3D" id="1.10.3290.10">
    <property type="entry name" value="Fido-like domain"/>
    <property type="match status" value="1"/>
</dbReference>
<gene>
    <name evidence="1" type="ORF">OB936_07300</name>
</gene>
<evidence type="ECO:0000313" key="1">
    <source>
        <dbReference type="EMBL" id="MDH7900006.1"/>
    </source>
</evidence>
<proteinExistence type="predicted"/>
<accession>A0AAJ1PB32</accession>
<organism evidence="1 2">
    <name type="scientific">Bifidobacterium catenulatum subsp. kashiwanohense</name>
    <dbReference type="NCBI Taxonomy" id="630129"/>
    <lineage>
        <taxon>Bacteria</taxon>
        <taxon>Bacillati</taxon>
        <taxon>Actinomycetota</taxon>
        <taxon>Actinomycetes</taxon>
        <taxon>Bifidobacteriales</taxon>
        <taxon>Bifidobacteriaceae</taxon>
        <taxon>Bifidobacterium</taxon>
    </lineage>
</organism>
<dbReference type="SUPFAM" id="SSF140931">
    <property type="entry name" value="Fic-like"/>
    <property type="match status" value="1"/>
</dbReference>
<protein>
    <submittedName>
        <fullName evidence="1">Uncharacterized protein</fullName>
    </submittedName>
</protein>
<dbReference type="InterPro" id="IPR036597">
    <property type="entry name" value="Fido-like_dom_sf"/>
</dbReference>